<keyword evidence="2" id="KW-1185">Reference proteome</keyword>
<sequence length="107" mass="11838">MFPTRDVMDAATTFYDLEHIRGWILDEIPALEGRLHHGDTDPYLTLDLAQGGRIVIGKMTTGMLTRWVVVTPGHPEPVVHEIESKEDYARIIRAAIDDVEAGAAAAE</sequence>
<dbReference type="OrthoDB" id="4793711at2"/>
<dbReference type="RefSeq" id="WP_096196455.1">
    <property type="nucleotide sequence ID" value="NZ_NRGR01000005.1"/>
</dbReference>
<protein>
    <submittedName>
        <fullName evidence="1">Uncharacterized protein</fullName>
    </submittedName>
</protein>
<reference evidence="1 2" key="1">
    <citation type="journal article" date="2017" name="Elife">
        <title>Extensive horizontal gene transfer in cheese-associated bacteria.</title>
        <authorList>
            <person name="Bonham K.S."/>
            <person name="Wolfe B.E."/>
            <person name="Dutton R.J."/>
        </authorList>
    </citation>
    <scope>NUCLEOTIDE SEQUENCE [LARGE SCALE GENOMIC DNA]</scope>
    <source>
        <strain evidence="1 2">341_9</strain>
    </source>
</reference>
<gene>
    <name evidence="1" type="ORF">CIK66_02725</name>
</gene>
<evidence type="ECO:0000313" key="2">
    <source>
        <dbReference type="Proteomes" id="UP000218598"/>
    </source>
</evidence>
<dbReference type="AlphaFoldDB" id="A0A2A3YNA3"/>
<evidence type="ECO:0000313" key="1">
    <source>
        <dbReference type="EMBL" id="PCC40699.1"/>
    </source>
</evidence>
<dbReference type="EMBL" id="NRGR01000005">
    <property type="protein sequence ID" value="PCC40699.1"/>
    <property type="molecule type" value="Genomic_DNA"/>
</dbReference>
<name>A0A2A3YNA3_9MICO</name>
<dbReference type="Proteomes" id="UP000218598">
    <property type="component" value="Unassembled WGS sequence"/>
</dbReference>
<accession>A0A2A3YNA3</accession>
<proteinExistence type="predicted"/>
<comment type="caution">
    <text evidence="1">The sequence shown here is derived from an EMBL/GenBank/DDBJ whole genome shotgun (WGS) entry which is preliminary data.</text>
</comment>
<organism evidence="1 2">
    <name type="scientific">Brachybacterium alimentarium</name>
    <dbReference type="NCBI Taxonomy" id="47845"/>
    <lineage>
        <taxon>Bacteria</taxon>
        <taxon>Bacillati</taxon>
        <taxon>Actinomycetota</taxon>
        <taxon>Actinomycetes</taxon>
        <taxon>Micrococcales</taxon>
        <taxon>Dermabacteraceae</taxon>
        <taxon>Brachybacterium</taxon>
    </lineage>
</organism>